<dbReference type="EMBL" id="BAAASG010000014">
    <property type="protein sequence ID" value="GAA2507532.1"/>
    <property type="molecule type" value="Genomic_DNA"/>
</dbReference>
<comment type="similarity">
    <text evidence="1">Belongs to the RutC family.</text>
</comment>
<gene>
    <name evidence="2" type="ORF">GCM10010276_60740</name>
</gene>
<dbReference type="CDD" id="cd00448">
    <property type="entry name" value="YjgF_YER057c_UK114_family"/>
    <property type="match status" value="1"/>
</dbReference>
<dbReference type="Proteomes" id="UP001501777">
    <property type="component" value="Unassembled WGS sequence"/>
</dbReference>
<dbReference type="InterPro" id="IPR035959">
    <property type="entry name" value="RutC-like_sf"/>
</dbReference>
<evidence type="ECO:0008006" key="4">
    <source>
        <dbReference type="Google" id="ProtNLM"/>
    </source>
</evidence>
<organism evidence="2 3">
    <name type="scientific">Streptomyces longisporus</name>
    <dbReference type="NCBI Taxonomy" id="1948"/>
    <lineage>
        <taxon>Bacteria</taxon>
        <taxon>Bacillati</taxon>
        <taxon>Actinomycetota</taxon>
        <taxon>Actinomycetes</taxon>
        <taxon>Kitasatosporales</taxon>
        <taxon>Streptomycetaceae</taxon>
        <taxon>Streptomyces</taxon>
    </lineage>
</organism>
<keyword evidence="3" id="KW-1185">Reference proteome</keyword>
<dbReference type="Pfam" id="PF01042">
    <property type="entry name" value="Ribonuc_L-PSP"/>
    <property type="match status" value="1"/>
</dbReference>
<evidence type="ECO:0000256" key="1">
    <source>
        <dbReference type="ARBA" id="ARBA00010552"/>
    </source>
</evidence>
<dbReference type="PANTHER" id="PTHR11803">
    <property type="entry name" value="2-IMINOBUTANOATE/2-IMINOPROPANOATE DEAMINASE RIDA"/>
    <property type="match status" value="1"/>
</dbReference>
<comment type="caution">
    <text evidence="2">The sequence shown here is derived from an EMBL/GenBank/DDBJ whole genome shotgun (WGS) entry which is preliminary data.</text>
</comment>
<evidence type="ECO:0000313" key="3">
    <source>
        <dbReference type="Proteomes" id="UP001501777"/>
    </source>
</evidence>
<dbReference type="Gene3D" id="3.30.1330.40">
    <property type="entry name" value="RutC-like"/>
    <property type="match status" value="1"/>
</dbReference>
<evidence type="ECO:0000313" key="2">
    <source>
        <dbReference type="EMBL" id="GAA2507532.1"/>
    </source>
</evidence>
<accession>A0ABN3MRU6</accession>
<dbReference type="PANTHER" id="PTHR11803:SF58">
    <property type="entry name" value="PROTEIN HMF1-RELATED"/>
    <property type="match status" value="1"/>
</dbReference>
<reference evidence="2 3" key="1">
    <citation type="journal article" date="2019" name="Int. J. Syst. Evol. Microbiol.">
        <title>The Global Catalogue of Microorganisms (GCM) 10K type strain sequencing project: providing services to taxonomists for standard genome sequencing and annotation.</title>
        <authorList>
            <consortium name="The Broad Institute Genomics Platform"/>
            <consortium name="The Broad Institute Genome Sequencing Center for Infectious Disease"/>
            <person name="Wu L."/>
            <person name="Ma J."/>
        </authorList>
    </citation>
    <scope>NUCLEOTIDE SEQUENCE [LARGE SCALE GENOMIC DNA]</scope>
    <source>
        <strain evidence="2 3">JCM 4395</strain>
    </source>
</reference>
<sequence length="160" mass="16711">MRSRRPDRTIGELAAAQPRSRVVIRRVTVPSLFPPPRYSHASLVEAGTKLAFLAGSVPLDAEGKLVGEGDPARQVEQVLANLEKQLHAVGSDLAHVVATDVYVVSGETAVLSAVWDVVEASGLSVGPHSSTLIGVACLGYTGQLVEITATAVVPEVSHVS</sequence>
<name>A0ABN3MRU6_STRLO</name>
<dbReference type="InterPro" id="IPR006175">
    <property type="entry name" value="YjgF/YER057c/UK114"/>
</dbReference>
<proteinExistence type="inferred from homology"/>
<dbReference type="SUPFAM" id="SSF55298">
    <property type="entry name" value="YjgF-like"/>
    <property type="match status" value="1"/>
</dbReference>
<protein>
    <recommendedName>
        <fullName evidence="4">RidA family protein</fullName>
    </recommendedName>
</protein>